<keyword evidence="6" id="KW-1185">Reference proteome</keyword>
<dbReference type="InterPro" id="IPR012132">
    <property type="entry name" value="GMC_OxRdtase"/>
</dbReference>
<evidence type="ECO:0000259" key="4">
    <source>
        <dbReference type="PROSITE" id="PS00624"/>
    </source>
</evidence>
<proteinExistence type="inferred from homology"/>
<dbReference type="InterPro" id="IPR007867">
    <property type="entry name" value="GMC_OxRtase_C"/>
</dbReference>
<dbReference type="GO" id="GO:0016614">
    <property type="term" value="F:oxidoreductase activity, acting on CH-OH group of donors"/>
    <property type="evidence" value="ECO:0007669"/>
    <property type="project" value="InterPro"/>
</dbReference>
<protein>
    <submittedName>
        <fullName evidence="5">GMC oxidoreductase-like protein</fullName>
    </submittedName>
</protein>
<dbReference type="Proteomes" id="UP001285441">
    <property type="component" value="Unassembled WGS sequence"/>
</dbReference>
<dbReference type="GO" id="GO:0044550">
    <property type="term" value="P:secondary metabolite biosynthetic process"/>
    <property type="evidence" value="ECO:0007669"/>
    <property type="project" value="TreeGrafter"/>
</dbReference>
<dbReference type="PANTHER" id="PTHR11552">
    <property type="entry name" value="GLUCOSE-METHANOL-CHOLINE GMC OXIDOREDUCTASE"/>
    <property type="match status" value="1"/>
</dbReference>
<evidence type="ECO:0000256" key="3">
    <source>
        <dbReference type="SAM" id="SignalP"/>
    </source>
</evidence>
<comment type="caution">
    <text evidence="5">The sequence shown here is derived from an EMBL/GenBank/DDBJ whole genome shotgun (WGS) entry which is preliminary data.</text>
</comment>
<dbReference type="Gene3D" id="3.30.560.10">
    <property type="entry name" value="Glucose Oxidase, domain 3"/>
    <property type="match status" value="1"/>
</dbReference>
<dbReference type="PANTHER" id="PTHR11552:SF115">
    <property type="entry name" value="DEHYDROGENASE XPTC-RELATED"/>
    <property type="match status" value="1"/>
</dbReference>
<reference evidence="5" key="2">
    <citation type="submission" date="2023-06" db="EMBL/GenBank/DDBJ databases">
        <authorList>
            <consortium name="Lawrence Berkeley National Laboratory"/>
            <person name="Haridas S."/>
            <person name="Hensen N."/>
            <person name="Bonometti L."/>
            <person name="Westerberg I."/>
            <person name="Brannstrom I.O."/>
            <person name="Guillou S."/>
            <person name="Cros-Aarteil S."/>
            <person name="Calhoun S."/>
            <person name="Kuo A."/>
            <person name="Mondo S."/>
            <person name="Pangilinan J."/>
            <person name="Riley R."/>
            <person name="LaButti K."/>
            <person name="Andreopoulos B."/>
            <person name="Lipzen A."/>
            <person name="Chen C."/>
            <person name="Yanf M."/>
            <person name="Daum C."/>
            <person name="Ng V."/>
            <person name="Clum A."/>
            <person name="Steindorff A."/>
            <person name="Ohm R."/>
            <person name="Martin F."/>
            <person name="Silar P."/>
            <person name="Natvig D."/>
            <person name="Lalanne C."/>
            <person name="Gautier V."/>
            <person name="Ament-velasquez S.L."/>
            <person name="Kruys A."/>
            <person name="Hutchinson M.I."/>
            <person name="Powell A.J."/>
            <person name="Barry K."/>
            <person name="Miller A.N."/>
            <person name="Grigoriev I.V."/>
            <person name="Debuchy R."/>
            <person name="Gladieux P."/>
            <person name="Thoren M.H."/>
            <person name="Johannesson H."/>
        </authorList>
    </citation>
    <scope>NUCLEOTIDE SEQUENCE</scope>
    <source>
        <strain evidence="5">CBS 232.78</strain>
    </source>
</reference>
<dbReference type="EMBL" id="JAULSW010000008">
    <property type="protein sequence ID" value="KAK3372256.1"/>
    <property type="molecule type" value="Genomic_DNA"/>
</dbReference>
<keyword evidence="2" id="KW-0274">FAD</keyword>
<accession>A0AAE0KAB3</accession>
<evidence type="ECO:0000256" key="2">
    <source>
        <dbReference type="PIRSR" id="PIRSR000137-2"/>
    </source>
</evidence>
<dbReference type="Pfam" id="PF05199">
    <property type="entry name" value="GMC_oxred_C"/>
    <property type="match status" value="1"/>
</dbReference>
<dbReference type="InterPro" id="IPR036188">
    <property type="entry name" value="FAD/NAD-bd_sf"/>
</dbReference>
<feature type="binding site" evidence="2">
    <location>
        <position position="275"/>
    </location>
    <ligand>
        <name>FAD</name>
        <dbReference type="ChEBI" id="CHEBI:57692"/>
    </ligand>
</feature>
<feature type="signal peptide" evidence="3">
    <location>
        <begin position="1"/>
        <end position="22"/>
    </location>
</feature>
<dbReference type="Pfam" id="PF00732">
    <property type="entry name" value="GMC_oxred_N"/>
    <property type="match status" value="1"/>
</dbReference>
<dbReference type="PIRSF" id="PIRSF000137">
    <property type="entry name" value="Alcohol_oxidase"/>
    <property type="match status" value="1"/>
</dbReference>
<gene>
    <name evidence="5" type="ORF">B0H63DRAFT_290895</name>
</gene>
<comment type="similarity">
    <text evidence="1">Belongs to the GMC oxidoreductase family.</text>
</comment>
<reference evidence="5" key="1">
    <citation type="journal article" date="2023" name="Mol. Phylogenet. Evol.">
        <title>Genome-scale phylogeny and comparative genomics of the fungal order Sordariales.</title>
        <authorList>
            <person name="Hensen N."/>
            <person name="Bonometti L."/>
            <person name="Westerberg I."/>
            <person name="Brannstrom I.O."/>
            <person name="Guillou S."/>
            <person name="Cros-Aarteil S."/>
            <person name="Calhoun S."/>
            <person name="Haridas S."/>
            <person name="Kuo A."/>
            <person name="Mondo S."/>
            <person name="Pangilinan J."/>
            <person name="Riley R."/>
            <person name="LaButti K."/>
            <person name="Andreopoulos B."/>
            <person name="Lipzen A."/>
            <person name="Chen C."/>
            <person name="Yan M."/>
            <person name="Daum C."/>
            <person name="Ng V."/>
            <person name="Clum A."/>
            <person name="Steindorff A."/>
            <person name="Ohm R.A."/>
            <person name="Martin F."/>
            <person name="Silar P."/>
            <person name="Natvig D.O."/>
            <person name="Lalanne C."/>
            <person name="Gautier V."/>
            <person name="Ament-Velasquez S.L."/>
            <person name="Kruys A."/>
            <person name="Hutchinson M.I."/>
            <person name="Powell A.J."/>
            <person name="Barry K."/>
            <person name="Miller A.N."/>
            <person name="Grigoriev I.V."/>
            <person name="Debuchy R."/>
            <person name="Gladieux P."/>
            <person name="Hiltunen Thoren M."/>
            <person name="Johannesson H."/>
        </authorList>
    </citation>
    <scope>NUCLEOTIDE SEQUENCE</scope>
    <source>
        <strain evidence="5">CBS 232.78</strain>
    </source>
</reference>
<dbReference type="PROSITE" id="PS00624">
    <property type="entry name" value="GMC_OXRED_2"/>
    <property type="match status" value="1"/>
</dbReference>
<dbReference type="SUPFAM" id="SSF51905">
    <property type="entry name" value="FAD/NAD(P)-binding domain"/>
    <property type="match status" value="1"/>
</dbReference>
<dbReference type="SUPFAM" id="SSF54373">
    <property type="entry name" value="FAD-linked reductases, C-terminal domain"/>
    <property type="match status" value="1"/>
</dbReference>
<evidence type="ECO:0000313" key="6">
    <source>
        <dbReference type="Proteomes" id="UP001285441"/>
    </source>
</evidence>
<feature type="domain" description="Glucose-methanol-choline oxidoreductase N-terminal" evidence="4">
    <location>
        <begin position="316"/>
        <end position="330"/>
    </location>
</feature>
<feature type="chain" id="PRO_5042150745" evidence="3">
    <location>
        <begin position="23"/>
        <end position="636"/>
    </location>
</feature>
<evidence type="ECO:0000313" key="5">
    <source>
        <dbReference type="EMBL" id="KAK3372256.1"/>
    </source>
</evidence>
<comment type="cofactor">
    <cofactor evidence="2">
        <name>FAD</name>
        <dbReference type="ChEBI" id="CHEBI:57692"/>
    </cofactor>
</comment>
<dbReference type="AlphaFoldDB" id="A0AAE0KAB3"/>
<dbReference type="InterPro" id="IPR000172">
    <property type="entry name" value="GMC_OxRdtase_N"/>
</dbReference>
<evidence type="ECO:0000256" key="1">
    <source>
        <dbReference type="ARBA" id="ARBA00010790"/>
    </source>
</evidence>
<sequence>MARLSLPALGLLLSATLGLVFGRGTSFPAHSAILTRGADVDAEYDYIIVGGGTAGLTVADRLTENGRYSVLVIEYGPFKNDSSITTVAFGFQGLLDVTNYFNFPSQPQVNLNNRSIGVIVGGVLGGSSAINGMQVMRGQKEDYDRWGSYFSARSPWSWDGLLPYFKKAWHFHPPTAQLARDFDIKYDARYWGTTSNIHASFPTYQYPFLKEEMAAFKEIPGVEFPPDSGAGRPGAFWWPASVDPGPVLRSFSRPGHWDGISSTRRNYHTITEHKVLKVLFDRTKRATSVVYVPSNATSQAGARTVKARKEIILSAGTIHTPQILQRSGVGPKSLLRGAGIDVIVDLPGVGSNFQDHAFSVGATFQLNNFPFPKVEDLYPFGTGNATLIAAAEAQFALNRTGPLSVASGNAGAFLPFPVIAPTTYRAIADRYEAQSAAAYLPAGSDPTVIAGYAAQKKALAKLLRSRDASVYNFFARGTTPESSIVHLHPLSRGTVLFNVSDPFFSEPLVDYRALSNPADLDILVEFTKFTRKYWLETRLRNWAPEEVIPGANATTPAAIIAYIKENLNPSVFHPIGTSAMMPLSLGGVVDETLQVYGVKGLSVVDASVMPELPGAYTQQTTYAIAEKGADLIKARS</sequence>
<keyword evidence="3" id="KW-0732">Signal</keyword>
<dbReference type="GO" id="GO:0050660">
    <property type="term" value="F:flavin adenine dinucleotide binding"/>
    <property type="evidence" value="ECO:0007669"/>
    <property type="project" value="InterPro"/>
</dbReference>
<feature type="binding site" evidence="2">
    <location>
        <position position="123"/>
    </location>
    <ligand>
        <name>FAD</name>
        <dbReference type="ChEBI" id="CHEBI:57692"/>
    </ligand>
</feature>
<keyword evidence="2" id="KW-0285">Flavoprotein</keyword>
<name>A0AAE0KAB3_9PEZI</name>
<organism evidence="5 6">
    <name type="scientific">Podospora didyma</name>
    <dbReference type="NCBI Taxonomy" id="330526"/>
    <lineage>
        <taxon>Eukaryota</taxon>
        <taxon>Fungi</taxon>
        <taxon>Dikarya</taxon>
        <taxon>Ascomycota</taxon>
        <taxon>Pezizomycotina</taxon>
        <taxon>Sordariomycetes</taxon>
        <taxon>Sordariomycetidae</taxon>
        <taxon>Sordariales</taxon>
        <taxon>Podosporaceae</taxon>
        <taxon>Podospora</taxon>
    </lineage>
</organism>
<dbReference type="Gene3D" id="3.50.50.60">
    <property type="entry name" value="FAD/NAD(P)-binding domain"/>
    <property type="match status" value="1"/>
</dbReference>